<keyword evidence="2" id="KW-1185">Reference proteome</keyword>
<evidence type="ECO:0000313" key="2">
    <source>
        <dbReference type="Proteomes" id="UP000887013"/>
    </source>
</evidence>
<organism evidence="1 2">
    <name type="scientific">Nephila pilipes</name>
    <name type="common">Giant wood spider</name>
    <name type="synonym">Nephila maculata</name>
    <dbReference type="NCBI Taxonomy" id="299642"/>
    <lineage>
        <taxon>Eukaryota</taxon>
        <taxon>Metazoa</taxon>
        <taxon>Ecdysozoa</taxon>
        <taxon>Arthropoda</taxon>
        <taxon>Chelicerata</taxon>
        <taxon>Arachnida</taxon>
        <taxon>Araneae</taxon>
        <taxon>Araneomorphae</taxon>
        <taxon>Entelegynae</taxon>
        <taxon>Araneoidea</taxon>
        <taxon>Nephilidae</taxon>
        <taxon>Nephila</taxon>
    </lineage>
</organism>
<reference evidence="1" key="1">
    <citation type="submission" date="2020-08" db="EMBL/GenBank/DDBJ databases">
        <title>Multicomponent nature underlies the extraordinary mechanical properties of spider dragline silk.</title>
        <authorList>
            <person name="Kono N."/>
            <person name="Nakamura H."/>
            <person name="Mori M."/>
            <person name="Yoshida Y."/>
            <person name="Ohtoshi R."/>
            <person name="Malay A.D."/>
            <person name="Moran D.A.P."/>
            <person name="Tomita M."/>
            <person name="Numata K."/>
            <person name="Arakawa K."/>
        </authorList>
    </citation>
    <scope>NUCLEOTIDE SEQUENCE</scope>
</reference>
<comment type="caution">
    <text evidence="1">The sequence shown here is derived from an EMBL/GenBank/DDBJ whole genome shotgun (WGS) entry which is preliminary data.</text>
</comment>
<dbReference type="AlphaFoldDB" id="A0A8X6NRI6"/>
<dbReference type="EMBL" id="BMAW01061414">
    <property type="protein sequence ID" value="GFT31095.1"/>
    <property type="molecule type" value="Genomic_DNA"/>
</dbReference>
<name>A0A8X6NRI6_NEPPI</name>
<gene>
    <name evidence="1" type="ORF">NPIL_465401</name>
</gene>
<proteinExistence type="predicted"/>
<protein>
    <submittedName>
        <fullName evidence="1">Uncharacterized protein</fullName>
    </submittedName>
</protein>
<dbReference type="Proteomes" id="UP000887013">
    <property type="component" value="Unassembled WGS sequence"/>
</dbReference>
<sequence length="115" mass="13592">MQFSNSRHAICRFLHSKTSCRRYSLFPPPLVSIYRHLITFLLQNRSHFQVARFNSPLRWVGGGGNTRSNPYRWAWTPSSRLVQHREGDLEPSSRKLFPWEPLLLPRISPMGWDEK</sequence>
<evidence type="ECO:0000313" key="1">
    <source>
        <dbReference type="EMBL" id="GFT31095.1"/>
    </source>
</evidence>
<accession>A0A8X6NRI6</accession>